<proteinExistence type="predicted"/>
<dbReference type="AlphaFoldDB" id="A0A6A4XGH8"/>
<organism evidence="2 3">
    <name type="scientific">Amphibalanus amphitrite</name>
    <name type="common">Striped barnacle</name>
    <name type="synonym">Balanus amphitrite</name>
    <dbReference type="NCBI Taxonomy" id="1232801"/>
    <lineage>
        <taxon>Eukaryota</taxon>
        <taxon>Metazoa</taxon>
        <taxon>Ecdysozoa</taxon>
        <taxon>Arthropoda</taxon>
        <taxon>Crustacea</taxon>
        <taxon>Multicrustacea</taxon>
        <taxon>Cirripedia</taxon>
        <taxon>Thoracica</taxon>
        <taxon>Thoracicalcarea</taxon>
        <taxon>Balanomorpha</taxon>
        <taxon>Balanoidea</taxon>
        <taxon>Balanidae</taxon>
        <taxon>Amphibalaninae</taxon>
        <taxon>Amphibalanus</taxon>
    </lineage>
</organism>
<feature type="region of interest" description="Disordered" evidence="1">
    <location>
        <begin position="1"/>
        <end position="197"/>
    </location>
</feature>
<dbReference type="OrthoDB" id="74314at2759"/>
<reference evidence="2 3" key="1">
    <citation type="submission" date="2019-07" db="EMBL/GenBank/DDBJ databases">
        <title>Draft genome assembly of a fouling barnacle, Amphibalanus amphitrite (Darwin, 1854): The first reference genome for Thecostraca.</title>
        <authorList>
            <person name="Kim W."/>
        </authorList>
    </citation>
    <scope>NUCLEOTIDE SEQUENCE [LARGE SCALE GENOMIC DNA]</scope>
    <source>
        <strain evidence="2">SNU_AA5</strain>
        <tissue evidence="2">Soma without cirri and trophi</tissue>
    </source>
</reference>
<name>A0A6A4XGH8_AMPAM</name>
<feature type="compositionally biased region" description="Basic residues" evidence="1">
    <location>
        <begin position="39"/>
        <end position="51"/>
    </location>
</feature>
<comment type="caution">
    <text evidence="2">The sequence shown here is derived from an EMBL/GenBank/DDBJ whole genome shotgun (WGS) entry which is preliminary data.</text>
</comment>
<accession>A0A6A4XGH8</accession>
<evidence type="ECO:0000313" key="3">
    <source>
        <dbReference type="Proteomes" id="UP000440578"/>
    </source>
</evidence>
<feature type="compositionally biased region" description="Pro residues" evidence="1">
    <location>
        <begin position="118"/>
        <end position="127"/>
    </location>
</feature>
<feature type="compositionally biased region" description="Gly residues" evidence="1">
    <location>
        <begin position="167"/>
        <end position="183"/>
    </location>
</feature>
<sequence length="212" mass="22349">MGLLESSYESAEAGPLSPPADWLRRPAPSARQRWTAGRPRCRSRSLQRRRVVSMFWGPRPPEPAGRSRSAEGSRHQPPGHAPHSGTPAEESGHSAAPAGPTRSAPVTPTVVTGRGAPESPPDLPAPESPGDSPPDGQYRQTLRRLTGDIHGLLRRAEADDETDDGFGDGVVDGDGGDGDGTVEGVGEDGDASVNGGDVCGTVWVRINWRTRD</sequence>
<evidence type="ECO:0000313" key="2">
    <source>
        <dbReference type="EMBL" id="KAF0314548.1"/>
    </source>
</evidence>
<dbReference type="Proteomes" id="UP000440578">
    <property type="component" value="Unassembled WGS sequence"/>
</dbReference>
<keyword evidence="3" id="KW-1185">Reference proteome</keyword>
<protein>
    <submittedName>
        <fullName evidence="2">Uncharacterized protein</fullName>
    </submittedName>
</protein>
<evidence type="ECO:0000256" key="1">
    <source>
        <dbReference type="SAM" id="MobiDB-lite"/>
    </source>
</evidence>
<dbReference type="EMBL" id="VIIS01000012">
    <property type="protein sequence ID" value="KAF0314548.1"/>
    <property type="molecule type" value="Genomic_DNA"/>
</dbReference>
<gene>
    <name evidence="2" type="ORF">FJT64_014991</name>
</gene>